<dbReference type="EMBL" id="JBHSDS010000003">
    <property type="protein sequence ID" value="MFC4357694.1"/>
    <property type="molecule type" value="Genomic_DNA"/>
</dbReference>
<accession>A0ABD5PB63</accession>
<dbReference type="Pfam" id="PF00535">
    <property type="entry name" value="Glycos_transf_2"/>
    <property type="match status" value="1"/>
</dbReference>
<dbReference type="Pfam" id="PF26629">
    <property type="entry name" value="GT2_TM_C"/>
    <property type="match status" value="1"/>
</dbReference>
<keyword evidence="5" id="KW-1185">Reference proteome</keyword>
<comment type="caution">
    <text evidence="4">The sequence shown here is derived from an EMBL/GenBank/DDBJ whole genome shotgun (WGS) entry which is preliminary data.</text>
</comment>
<gene>
    <name evidence="4" type="ORF">ACFO0N_06995</name>
</gene>
<dbReference type="InterPro" id="IPR029044">
    <property type="entry name" value="Nucleotide-diphossugar_trans"/>
</dbReference>
<dbReference type="PANTHER" id="PTHR48090:SF7">
    <property type="entry name" value="RFBJ PROTEIN"/>
    <property type="match status" value="1"/>
</dbReference>
<evidence type="ECO:0000313" key="4">
    <source>
        <dbReference type="EMBL" id="MFC4357694.1"/>
    </source>
</evidence>
<dbReference type="AlphaFoldDB" id="A0ABD5PB63"/>
<evidence type="ECO:0000256" key="1">
    <source>
        <dbReference type="SAM" id="Phobius"/>
    </source>
</evidence>
<proteinExistence type="predicted"/>
<evidence type="ECO:0000259" key="3">
    <source>
        <dbReference type="Pfam" id="PF26629"/>
    </source>
</evidence>
<dbReference type="CDD" id="cd04179">
    <property type="entry name" value="DPM_DPG-synthase_like"/>
    <property type="match status" value="1"/>
</dbReference>
<dbReference type="InterPro" id="IPR050256">
    <property type="entry name" value="Glycosyltransferase_2"/>
</dbReference>
<feature type="transmembrane region" description="Helical" evidence="1">
    <location>
        <begin position="304"/>
        <end position="325"/>
    </location>
</feature>
<keyword evidence="1" id="KW-0472">Membrane</keyword>
<dbReference type="RefSeq" id="WP_267621999.1">
    <property type="nucleotide sequence ID" value="NZ_JAODIW010000006.1"/>
</dbReference>
<reference evidence="4 5" key="1">
    <citation type="journal article" date="2019" name="Int. J. Syst. Evol. Microbiol.">
        <title>The Global Catalogue of Microorganisms (GCM) 10K type strain sequencing project: providing services to taxonomists for standard genome sequencing and annotation.</title>
        <authorList>
            <consortium name="The Broad Institute Genomics Platform"/>
            <consortium name="The Broad Institute Genome Sequencing Center for Infectious Disease"/>
            <person name="Wu L."/>
            <person name="Ma J."/>
        </authorList>
    </citation>
    <scope>NUCLEOTIDE SEQUENCE [LARGE SCALE GENOMIC DNA]</scope>
    <source>
        <strain evidence="4 5">CGMCC 1.12553</strain>
    </source>
</reference>
<feature type="domain" description="Low-salt glycan biosynthesis hexosyltransferase Agl6 C-terminal transmembrane region" evidence="3">
    <location>
        <begin position="285"/>
        <end position="363"/>
    </location>
</feature>
<dbReference type="InterPro" id="IPR001173">
    <property type="entry name" value="Glyco_trans_2-like"/>
</dbReference>
<keyword evidence="1" id="KW-1133">Transmembrane helix</keyword>
<sequence>MPTLNEEQGVGECITKAKEALAEMEVYGEIILSDSSSDRTPEIGRAEGAIVVKPDRRGYGYAYEYGIERARGKFIAMADADTTYDFTELPKLFAPVATGEADIVLGSRFAGRIEPGAMPWLHKRIGNPFLTWFLNFFYKAGVSDAHSGFRVFTKRAYDRLNLRSSGMEFASEMVMAAGAMGLKIEEVPITYHPRKGEAKLESFHDGWRHVKFMLTNAPNYLFAVPALGFSALGLMMMFGSLLSFGGDGGTLSTYTAVAGSMLTILGFQTGSLALFSSVALAPIREPRDPVSMYIRANFSLERGTAAGLVLYILGASYLSLELINWPLTRTSAPEPAAAVLLAATAVVLGGQTVFSSFFLSMLRGEQNRLTEPTFLRDRAETPYVSSED</sequence>
<feature type="domain" description="Glycosyltransferase 2-like" evidence="2">
    <location>
        <begin position="1"/>
        <end position="159"/>
    </location>
</feature>
<name>A0ABD5PB63_9EURY</name>
<dbReference type="Proteomes" id="UP001595921">
    <property type="component" value="Unassembled WGS sequence"/>
</dbReference>
<keyword evidence="1" id="KW-0812">Transmembrane</keyword>
<dbReference type="SUPFAM" id="SSF53448">
    <property type="entry name" value="Nucleotide-diphospho-sugar transferases"/>
    <property type="match status" value="1"/>
</dbReference>
<feature type="transmembrane region" description="Helical" evidence="1">
    <location>
        <begin position="220"/>
        <end position="244"/>
    </location>
</feature>
<feature type="transmembrane region" description="Helical" evidence="1">
    <location>
        <begin position="337"/>
        <end position="359"/>
    </location>
</feature>
<dbReference type="InterPro" id="IPR058718">
    <property type="entry name" value="Agl6_TM_C"/>
</dbReference>
<organism evidence="4 5">
    <name type="scientific">Halobium salinum</name>
    <dbReference type="NCBI Taxonomy" id="1364940"/>
    <lineage>
        <taxon>Archaea</taxon>
        <taxon>Methanobacteriati</taxon>
        <taxon>Methanobacteriota</taxon>
        <taxon>Stenosarchaea group</taxon>
        <taxon>Halobacteria</taxon>
        <taxon>Halobacteriales</taxon>
        <taxon>Haloferacaceae</taxon>
        <taxon>Halobium</taxon>
    </lineage>
</organism>
<protein>
    <submittedName>
        <fullName evidence="4">Glycosyltransferase family 2 protein</fullName>
    </submittedName>
</protein>
<dbReference type="PANTHER" id="PTHR48090">
    <property type="entry name" value="UNDECAPRENYL-PHOSPHATE 4-DEOXY-4-FORMAMIDO-L-ARABINOSE TRANSFERASE-RELATED"/>
    <property type="match status" value="1"/>
</dbReference>
<feature type="transmembrane region" description="Helical" evidence="1">
    <location>
        <begin position="256"/>
        <end position="283"/>
    </location>
</feature>
<evidence type="ECO:0000313" key="5">
    <source>
        <dbReference type="Proteomes" id="UP001595921"/>
    </source>
</evidence>
<dbReference type="Gene3D" id="3.90.550.10">
    <property type="entry name" value="Spore Coat Polysaccharide Biosynthesis Protein SpsA, Chain A"/>
    <property type="match status" value="1"/>
</dbReference>
<evidence type="ECO:0000259" key="2">
    <source>
        <dbReference type="Pfam" id="PF00535"/>
    </source>
</evidence>